<keyword evidence="3" id="KW-1185">Reference proteome</keyword>
<evidence type="ECO:0000313" key="2">
    <source>
        <dbReference type="EMBL" id="TKA27066.1"/>
    </source>
</evidence>
<name>A0A4U0TYE3_9PEZI</name>
<evidence type="ECO:0000256" key="1">
    <source>
        <dbReference type="SAM" id="MobiDB-lite"/>
    </source>
</evidence>
<feature type="region of interest" description="Disordered" evidence="1">
    <location>
        <begin position="50"/>
        <end position="175"/>
    </location>
</feature>
<accession>A0A4U0TYE3</accession>
<gene>
    <name evidence="2" type="ORF">B0A50_05257</name>
</gene>
<feature type="region of interest" description="Disordered" evidence="1">
    <location>
        <begin position="237"/>
        <end position="270"/>
    </location>
</feature>
<reference evidence="2 3" key="1">
    <citation type="submission" date="2017-03" db="EMBL/GenBank/DDBJ databases">
        <title>Genomes of endolithic fungi from Antarctica.</title>
        <authorList>
            <person name="Coleine C."/>
            <person name="Masonjones S."/>
            <person name="Stajich J.E."/>
        </authorList>
    </citation>
    <scope>NUCLEOTIDE SEQUENCE [LARGE SCALE GENOMIC DNA]</scope>
    <source>
        <strain evidence="2 3">CCFEE 6315</strain>
    </source>
</reference>
<feature type="compositionally biased region" description="Basic and acidic residues" evidence="1">
    <location>
        <begin position="149"/>
        <end position="163"/>
    </location>
</feature>
<protein>
    <submittedName>
        <fullName evidence="2">Uncharacterized protein</fullName>
    </submittedName>
</protein>
<dbReference type="EMBL" id="NAJL01000025">
    <property type="protein sequence ID" value="TKA27066.1"/>
    <property type="molecule type" value="Genomic_DNA"/>
</dbReference>
<dbReference type="AlphaFoldDB" id="A0A4U0TYE3"/>
<feature type="compositionally biased region" description="Low complexity" evidence="1">
    <location>
        <begin position="252"/>
        <end position="263"/>
    </location>
</feature>
<comment type="caution">
    <text evidence="2">The sequence shown here is derived from an EMBL/GenBank/DDBJ whole genome shotgun (WGS) entry which is preliminary data.</text>
</comment>
<sequence length="536" mass="58844">MGGSSHGVFDAVFPPPMNTYHRHSSTQAGPFEGGLFGAALGLMDGISSMHQRGIPAPSRRATRAASFGDTIEGQHSDDDDLAYGTLHDGSGGRPRSVFSRIKDRLLEGKPPSTKAASAAKSPCRDGLPSDREQRPHLSSMRAASIRAGKNSDDAFDRSFEQPRQRPQPSRPNSANANMVEALENAIRYHADEVRRCKKQLERASRQSKIHSGHLQGVLNELKLHESSLAAAVQSLETAKANRSRPTPLQQAPRNTRSTRPRSSVQSGTAFDDTLLSTGIPTFATQRGAMHLPFAGFDDVMDPFGQSMFDQLHRQFFSTPSMLDGDVHSFFGMPSDGFPGAQRKRPRFSTRESGQDFEQNVGLFADFTQMPPRPPPTLLTPEEATRLFEQYNDQWLALPPTDSRIPYPTRGLHAPALMARDTLWAPMVSAHPATWSEETVMQANAQAFFLIVVGLAPRYTEAATSGRVEMGYDAARATTAQTQQLVAILKKEKMRWHSDKLGRRNDGQMGPNQVLQNDARARAVFHAVCALMETATG</sequence>
<evidence type="ECO:0000313" key="3">
    <source>
        <dbReference type="Proteomes" id="UP000308549"/>
    </source>
</evidence>
<feature type="compositionally biased region" description="Low complexity" evidence="1">
    <location>
        <begin position="109"/>
        <end position="121"/>
    </location>
</feature>
<dbReference type="OrthoDB" id="3643499at2759"/>
<proteinExistence type="predicted"/>
<feature type="compositionally biased region" description="Low complexity" evidence="1">
    <location>
        <begin position="55"/>
        <end position="66"/>
    </location>
</feature>
<organism evidence="2 3">
    <name type="scientific">Salinomyces thailandicus</name>
    <dbReference type="NCBI Taxonomy" id="706561"/>
    <lineage>
        <taxon>Eukaryota</taxon>
        <taxon>Fungi</taxon>
        <taxon>Dikarya</taxon>
        <taxon>Ascomycota</taxon>
        <taxon>Pezizomycotina</taxon>
        <taxon>Dothideomycetes</taxon>
        <taxon>Dothideomycetidae</taxon>
        <taxon>Mycosphaerellales</taxon>
        <taxon>Teratosphaeriaceae</taxon>
        <taxon>Salinomyces</taxon>
    </lineage>
</organism>
<dbReference type="Proteomes" id="UP000308549">
    <property type="component" value="Unassembled WGS sequence"/>
</dbReference>